<reference evidence="1" key="2">
    <citation type="submission" date="2013-12" db="EMBL/GenBank/DDBJ databases">
        <authorList>
            <person name="Mihasan M."/>
            <person name="Brandsch R."/>
        </authorList>
    </citation>
    <scope>NUCLEOTIDE SEQUENCE</scope>
    <source>
        <strain evidence="1">ATCC 49919</strain>
        <plasmid evidence="1">pAO1</plasmid>
    </source>
</reference>
<dbReference type="AlphaFoldDB" id="Q8GAB4"/>
<organism evidence="1">
    <name type="scientific">Paenarthrobacter nicotinovorans</name>
    <name type="common">Arthrobacter nicotinovorans</name>
    <dbReference type="NCBI Taxonomy" id="29320"/>
    <lineage>
        <taxon>Bacteria</taxon>
        <taxon>Bacillati</taxon>
        <taxon>Actinomycetota</taxon>
        <taxon>Actinomycetes</taxon>
        <taxon>Micrococcales</taxon>
        <taxon>Micrococcaceae</taxon>
        <taxon>Paenarthrobacter</taxon>
    </lineage>
</organism>
<keyword evidence="1" id="KW-0614">Plasmid</keyword>
<reference evidence="1" key="1">
    <citation type="journal article" date="2003" name="J. Bacteriol.">
        <title>Sequence of the 165-kilobase catabolic plasmid pAO1 from Arthrobacter nicotinovorans and identification of a pAO1-dependent nicotine uptake system.</title>
        <authorList>
            <person name="Igloi G.L."/>
            <person name="Brandsch R."/>
        </authorList>
    </citation>
    <scope>NUCLEOTIDE SEQUENCE [LARGE SCALE GENOMIC DNA]</scope>
    <source>
        <strain evidence="1">ATCC 49919</strain>
        <plasmid evidence="1">pAO1</plasmid>
    </source>
</reference>
<dbReference type="InterPro" id="IPR011664">
    <property type="entry name" value="Abi_system_AbiD/AbiF-like"/>
</dbReference>
<proteinExistence type="predicted"/>
<sequence length="479" mass="54832">MVVSYDKPFKTVPEQVELLRTRGLDIVDEDVAIRYLQNVGYYRLSGYWFPLRQIVPVPTTDPQILPPTKAISRFVAGANFDHVRYMYEFDRRLKLLVLDGLERVEVSMRFQLGHVLGEGHPYAHCDMHSLSAAFTEVVDPEDPLARSQWLASEHAKWMAKVRSLEKNSKEEFVKHFKTKYGGRLPVWVVTEILDFGGMSYLYSGLKPNHRNQIAERFGFADAAGGNGKALAGWIANLNYIRNTCAHHARLWNKNMAVQGKELTAIEELRHAENSKNRVYASLAVMAYLLLISNPDSHWRRDLLDFIDEHSSRVDLTKMGFPENWRQESIWDLKYIQAVDPETAERRRLRQSFECVRTSDVGQIIAPEMPPKDAATEVRRRRSRSQLMALQLEEGGAYDFPLFQLDVVRNEIRPLVAYANARIDAKSNPWIAASWWLSPAEKLLGDTPLEALEAGSLTEEVVDEILTQQSIRDFASSERA</sequence>
<name>Q8GAB4_PAENI</name>
<dbReference type="EMBL" id="AJ507836">
    <property type="protein sequence ID" value="CAD48017.1"/>
    <property type="molecule type" value="Genomic_DNA"/>
</dbReference>
<dbReference type="GeneID" id="84020207"/>
<dbReference type="Pfam" id="PF07751">
    <property type="entry name" value="Abi_2"/>
    <property type="match status" value="1"/>
</dbReference>
<evidence type="ECO:0000313" key="1">
    <source>
        <dbReference type="EMBL" id="CAD48017.1"/>
    </source>
</evidence>
<protein>
    <recommendedName>
        <fullName evidence="2">Abortive infection bacteriophage resistance protein</fullName>
    </recommendedName>
</protein>
<geneLocation type="plasmid" evidence="1">
    <name>pAO1</name>
</geneLocation>
<accession>Q8GAB4</accession>
<dbReference type="RefSeq" id="WP_016359528.1">
    <property type="nucleotide sequence ID" value="NC_021229.1"/>
</dbReference>
<evidence type="ECO:0008006" key="2">
    <source>
        <dbReference type="Google" id="ProtNLM"/>
    </source>
</evidence>